<protein>
    <submittedName>
        <fullName evidence="1">NUDIX hydrolase domain protein</fullName>
        <ecNumber evidence="1">3.6.1.52</ecNumber>
    </submittedName>
</protein>
<accession>A0A0B7I959</accession>
<dbReference type="EC" id="3.6.1.52" evidence="1"/>
<dbReference type="EMBL" id="CDOK01000075">
    <property type="protein sequence ID" value="CEN48245.1"/>
    <property type="molecule type" value="Genomic_DNA"/>
</dbReference>
<keyword evidence="1" id="KW-0378">Hydrolase</keyword>
<dbReference type="AlphaFoldDB" id="A0A0B7I959"/>
<evidence type="ECO:0000313" key="2">
    <source>
        <dbReference type="Proteomes" id="UP000039370"/>
    </source>
</evidence>
<organism evidence="1 2">
    <name type="scientific">Capnocytophaga canimorsus</name>
    <dbReference type="NCBI Taxonomy" id="28188"/>
    <lineage>
        <taxon>Bacteria</taxon>
        <taxon>Pseudomonadati</taxon>
        <taxon>Bacteroidota</taxon>
        <taxon>Flavobacteriia</taxon>
        <taxon>Flavobacteriales</taxon>
        <taxon>Flavobacteriaceae</taxon>
        <taxon>Capnocytophaga</taxon>
    </lineage>
</organism>
<dbReference type="Proteomes" id="UP000039370">
    <property type="component" value="Unassembled WGS sequence"/>
</dbReference>
<gene>
    <name evidence="1" type="ORF">CCAN11_1660003</name>
</gene>
<evidence type="ECO:0000313" key="1">
    <source>
        <dbReference type="EMBL" id="CEN48245.1"/>
    </source>
</evidence>
<sequence length="90" mass="10891">MMYEIFVNDKSIILTNIKDNTDTIKYFPLKDVSIEFIMEELEKKEVENCIYTIQNQKTSQKIQKETIGYQGRRGYCYQFKRKNSVYQKKK</sequence>
<proteinExistence type="predicted"/>
<reference evidence="2" key="1">
    <citation type="submission" date="2015-01" db="EMBL/GenBank/DDBJ databases">
        <authorList>
            <person name="MANFREDI Pablo"/>
        </authorList>
    </citation>
    <scope>NUCLEOTIDE SEQUENCE [LARGE SCALE GENOMIC DNA]</scope>
    <source>
        <strain evidence="2">Cc11</strain>
    </source>
</reference>
<name>A0A0B7I959_9FLAO</name>
<dbReference type="GO" id="GO:0008486">
    <property type="term" value="F:diphosphoinositol-polyphosphate diphosphatase activity"/>
    <property type="evidence" value="ECO:0007669"/>
    <property type="project" value="UniProtKB-EC"/>
</dbReference>